<sequence length="360" mass="41419">MGLYSVLLNVTHKWLIMVINRKMASVEGVTIRFAEYEDEENILKIKVHDDDMKNKEFDDLEDALDDAFEEQEELEEEEEEEEGKGGEDDESTFMFVAEIESELIGFAMLSLADEDGEVGLISDIRVAETWRDKNVYQMMYQHIIDFAKRELEIKHIRTTVHKYPDETITEEICKTVYVAFDGNAKTLRDTLLSVPGIDDLPLSTVVPYQQRHMRQLLHSHAAVGQNILTNGVFFADMESYSLCKENLADLAEEELCMFVDKNKPIKSISFGHDFDSDRAAVCTIDINCKDAELIKCHIIKHMQRACKEVDGQIVFLILVTDHDFEDKIKAFCNGIEGLKEEEKYRESYTLSKILLKSDDE</sequence>
<dbReference type="PROSITE" id="PS51186">
    <property type="entry name" value="GNAT"/>
    <property type="match status" value="1"/>
</dbReference>
<dbReference type="CDD" id="cd04301">
    <property type="entry name" value="NAT_SF"/>
    <property type="match status" value="1"/>
</dbReference>
<dbReference type="Pfam" id="PF24066">
    <property type="entry name" value="Hisat_C"/>
    <property type="match status" value="1"/>
</dbReference>
<reference evidence="3" key="1">
    <citation type="journal article" date="2008" name="Nature">
        <title>The amphioxus genome and the evolution of the chordate karyotype.</title>
        <authorList>
            <consortium name="US DOE Joint Genome Institute (JGI-PGF)"/>
            <person name="Putnam N.H."/>
            <person name="Butts T."/>
            <person name="Ferrier D.E.K."/>
            <person name="Furlong R.F."/>
            <person name="Hellsten U."/>
            <person name="Kawashima T."/>
            <person name="Robinson-Rechavi M."/>
            <person name="Shoguchi E."/>
            <person name="Terry A."/>
            <person name="Yu J.-K."/>
            <person name="Benito-Gutierrez E.L."/>
            <person name="Dubchak I."/>
            <person name="Garcia-Fernandez J."/>
            <person name="Gibson-Brown J.J."/>
            <person name="Grigoriev I.V."/>
            <person name="Horton A.C."/>
            <person name="de Jong P.J."/>
            <person name="Jurka J."/>
            <person name="Kapitonov V.V."/>
            <person name="Kohara Y."/>
            <person name="Kuroki Y."/>
            <person name="Lindquist E."/>
            <person name="Lucas S."/>
            <person name="Osoegawa K."/>
            <person name="Pennacchio L.A."/>
            <person name="Salamov A.A."/>
            <person name="Satou Y."/>
            <person name="Sauka-Spengler T."/>
            <person name="Schmutz J."/>
            <person name="Shin-I T."/>
            <person name="Toyoda A."/>
            <person name="Bronner-Fraser M."/>
            <person name="Fujiyama A."/>
            <person name="Holland L.Z."/>
            <person name="Holland P.W.H."/>
            <person name="Satoh N."/>
            <person name="Rokhsar D.S."/>
        </authorList>
    </citation>
    <scope>NUCLEOTIDE SEQUENCE [LARGE SCALE GENOMIC DNA]</scope>
    <source>
        <strain evidence="3">S238N-H82</strain>
        <tissue evidence="3">Testes</tissue>
    </source>
</reference>
<evidence type="ECO:0000256" key="1">
    <source>
        <dbReference type="SAM" id="MobiDB-lite"/>
    </source>
</evidence>
<accession>C3YE78</accession>
<proteinExistence type="predicted"/>
<dbReference type="InterPro" id="IPR000182">
    <property type="entry name" value="GNAT_dom"/>
</dbReference>
<dbReference type="Pfam" id="PF00583">
    <property type="entry name" value="Acetyltransf_1"/>
    <property type="match status" value="1"/>
</dbReference>
<gene>
    <name evidence="3" type="ORF">BRAFLDRAFT_74196</name>
</gene>
<dbReference type="PANTHER" id="PTHR47403">
    <property type="entry name" value="LOC100145250 PROTEIN"/>
    <property type="match status" value="1"/>
</dbReference>
<feature type="region of interest" description="Disordered" evidence="1">
    <location>
        <begin position="67"/>
        <end position="91"/>
    </location>
</feature>
<protein>
    <recommendedName>
        <fullName evidence="2">N-acetyltransferase domain-containing protein</fullName>
    </recommendedName>
</protein>
<dbReference type="Gene3D" id="3.40.630.30">
    <property type="match status" value="1"/>
</dbReference>
<dbReference type="SUPFAM" id="SSF55729">
    <property type="entry name" value="Acyl-CoA N-acyltransferases (Nat)"/>
    <property type="match status" value="1"/>
</dbReference>
<dbReference type="AlphaFoldDB" id="C3YE78"/>
<dbReference type="EMBL" id="GG666505">
    <property type="protein sequence ID" value="EEN61386.1"/>
    <property type="molecule type" value="Genomic_DNA"/>
</dbReference>
<evidence type="ECO:0000313" key="3">
    <source>
        <dbReference type="EMBL" id="EEN61386.1"/>
    </source>
</evidence>
<dbReference type="InParanoid" id="C3YE78"/>
<dbReference type="GO" id="GO:0016747">
    <property type="term" value="F:acyltransferase activity, transferring groups other than amino-acyl groups"/>
    <property type="evidence" value="ECO:0007669"/>
    <property type="project" value="InterPro"/>
</dbReference>
<dbReference type="InterPro" id="IPR056483">
    <property type="entry name" value="Hisat_C"/>
</dbReference>
<dbReference type="PANTHER" id="PTHR47403:SF6">
    <property type="entry name" value="N-ACETYLTRANSFERASE DOMAIN-CONTAINING PROTEIN"/>
    <property type="match status" value="1"/>
</dbReference>
<feature type="domain" description="N-acetyltransferase" evidence="2">
    <location>
        <begin position="45"/>
        <end position="183"/>
    </location>
</feature>
<evidence type="ECO:0000259" key="2">
    <source>
        <dbReference type="PROSITE" id="PS51186"/>
    </source>
</evidence>
<dbReference type="InterPro" id="IPR016181">
    <property type="entry name" value="Acyl_CoA_acyltransferase"/>
</dbReference>
<name>C3YE78_BRAFL</name>
<organism>
    <name type="scientific">Branchiostoma floridae</name>
    <name type="common">Florida lancelet</name>
    <name type="synonym">Amphioxus</name>
    <dbReference type="NCBI Taxonomy" id="7739"/>
    <lineage>
        <taxon>Eukaryota</taxon>
        <taxon>Metazoa</taxon>
        <taxon>Chordata</taxon>
        <taxon>Cephalochordata</taxon>
        <taxon>Leptocardii</taxon>
        <taxon>Amphioxiformes</taxon>
        <taxon>Branchiostomatidae</taxon>
        <taxon>Branchiostoma</taxon>
    </lineage>
</organism>